<dbReference type="AlphaFoldDB" id="A0AA97F5B2"/>
<dbReference type="Pfam" id="PF04430">
    <property type="entry name" value="DUF498"/>
    <property type="match status" value="1"/>
</dbReference>
<organism evidence="1 2">
    <name type="scientific">Alterisphingorhabdus coralli</name>
    <dbReference type="NCBI Taxonomy" id="3071408"/>
    <lineage>
        <taxon>Bacteria</taxon>
        <taxon>Pseudomonadati</taxon>
        <taxon>Pseudomonadota</taxon>
        <taxon>Alphaproteobacteria</taxon>
        <taxon>Sphingomonadales</taxon>
        <taxon>Sphingomonadaceae</taxon>
        <taxon>Alterisphingorhabdus (ex Yan et al. 2024)</taxon>
    </lineage>
</organism>
<protein>
    <submittedName>
        <fullName evidence="1">Mth938-like domain-containing protein</fullName>
    </submittedName>
</protein>
<dbReference type="InterPro" id="IPR007523">
    <property type="entry name" value="NDUFAF3/AAMDC"/>
</dbReference>
<dbReference type="PANTHER" id="PTHR21192">
    <property type="entry name" value="NUCLEAR PROTEIN E3-3"/>
    <property type="match status" value="1"/>
</dbReference>
<dbReference type="InterPro" id="IPR036748">
    <property type="entry name" value="MTH938-like_sf"/>
</dbReference>
<reference evidence="1 2" key="1">
    <citation type="submission" date="2023-10" db="EMBL/GenBank/DDBJ databases">
        <title>Complete genome sequence of a Sphingomonadaceae bacterium.</title>
        <authorList>
            <person name="Yan C."/>
        </authorList>
    </citation>
    <scope>NUCLEOTIDE SEQUENCE [LARGE SCALE GENOMIC DNA]</scope>
    <source>
        <strain evidence="1 2">SCSIO 66989</strain>
    </source>
</reference>
<evidence type="ECO:0000313" key="1">
    <source>
        <dbReference type="EMBL" id="WOE74281.1"/>
    </source>
</evidence>
<dbReference type="SUPFAM" id="SSF64076">
    <property type="entry name" value="MTH938-like"/>
    <property type="match status" value="1"/>
</dbReference>
<accession>A0AA97F5B2</accession>
<dbReference type="RefSeq" id="WP_317080518.1">
    <property type="nucleotide sequence ID" value="NZ_CP136594.1"/>
</dbReference>
<dbReference type="EMBL" id="CP136594">
    <property type="protein sequence ID" value="WOE74281.1"/>
    <property type="molecule type" value="Genomic_DNA"/>
</dbReference>
<dbReference type="PANTHER" id="PTHR21192:SF2">
    <property type="entry name" value="NADH DEHYDROGENASE [UBIQUINONE] 1 ALPHA SUBCOMPLEX ASSEMBLY FACTOR 3"/>
    <property type="match status" value="1"/>
</dbReference>
<sequence>MVEIRREDISGPLISAIGPSGFRVADRIVPGGLVLWPDNAFDWQPPALESLDESALDKALLLDPAPEFLLLGSGPTLIHPPAALRRALEARNIGLEVMDSRAAAKTWGLMRAEERWISAALYALNS</sequence>
<dbReference type="Proteomes" id="UP001302429">
    <property type="component" value="Chromosome"/>
</dbReference>
<dbReference type="Gene3D" id="3.40.1230.10">
    <property type="entry name" value="MTH938-like"/>
    <property type="match status" value="1"/>
</dbReference>
<evidence type="ECO:0000313" key="2">
    <source>
        <dbReference type="Proteomes" id="UP001302429"/>
    </source>
</evidence>
<keyword evidence="2" id="KW-1185">Reference proteome</keyword>
<proteinExistence type="predicted"/>
<dbReference type="KEGG" id="acoa:RB602_10490"/>
<name>A0AA97F5B2_9SPHN</name>
<gene>
    <name evidence="1" type="ORF">RB602_10490</name>
</gene>